<evidence type="ECO:0000313" key="2">
    <source>
        <dbReference type="Proteomes" id="UP001601627"/>
    </source>
</evidence>
<dbReference type="Gene3D" id="1.20.141.10">
    <property type="entry name" value="Chitosanase, subunit A, domain 1"/>
    <property type="match status" value="1"/>
</dbReference>
<name>A0ABW6QC21_9ACTN</name>
<sequence length="71" mass="8010">MKRADTPAEGGDEKAYLSAFLDVRRKAMRVLHPGHDTGRVDTGRRRFLDEGNLELATPLEWTMHGTRCEVA</sequence>
<dbReference type="EMBL" id="JBHVZQ010000025">
    <property type="protein sequence ID" value="MFF1276600.1"/>
    <property type="molecule type" value="Genomic_DNA"/>
</dbReference>
<dbReference type="InterPro" id="IPR000400">
    <property type="entry name" value="Glyco_hydro_46"/>
</dbReference>
<accession>A0ABW6QC21</accession>
<dbReference type="InterPro" id="IPR023346">
    <property type="entry name" value="Lysozyme-like_dom_sf"/>
</dbReference>
<organism evidence="1 2">
    <name type="scientific">Streptomyces marokkonensis</name>
    <dbReference type="NCBI Taxonomy" id="324855"/>
    <lineage>
        <taxon>Bacteria</taxon>
        <taxon>Bacillati</taxon>
        <taxon>Actinomycetota</taxon>
        <taxon>Actinomycetes</taxon>
        <taxon>Kitasatosporales</taxon>
        <taxon>Streptomycetaceae</taxon>
        <taxon>Streptomyces</taxon>
    </lineage>
</organism>
<protein>
    <submittedName>
        <fullName evidence="1">Chitosanase</fullName>
    </submittedName>
</protein>
<proteinExistence type="predicted"/>
<reference evidence="1 2" key="1">
    <citation type="submission" date="2024-09" db="EMBL/GenBank/DDBJ databases">
        <title>The Natural Products Discovery Center: Release of the First 8490 Sequenced Strains for Exploring Actinobacteria Biosynthetic Diversity.</title>
        <authorList>
            <person name="Kalkreuter E."/>
            <person name="Kautsar S.A."/>
            <person name="Yang D."/>
            <person name="Bader C.D."/>
            <person name="Teijaro C.N."/>
            <person name="Fluegel L."/>
            <person name="Davis C.M."/>
            <person name="Simpson J.R."/>
            <person name="Lauterbach L."/>
            <person name="Steele A.D."/>
            <person name="Gui C."/>
            <person name="Meng S."/>
            <person name="Li G."/>
            <person name="Viehrig K."/>
            <person name="Ye F."/>
            <person name="Su P."/>
            <person name="Kiefer A.F."/>
            <person name="Nichols A."/>
            <person name="Cepeda A.J."/>
            <person name="Yan W."/>
            <person name="Fan B."/>
            <person name="Jiang Y."/>
            <person name="Adhikari A."/>
            <person name="Zheng C.-J."/>
            <person name="Schuster L."/>
            <person name="Cowan T.M."/>
            <person name="Smanski M.J."/>
            <person name="Chevrette M.G."/>
            <person name="De Carvalho L.P.S."/>
            <person name="Shen B."/>
        </authorList>
    </citation>
    <scope>NUCLEOTIDE SEQUENCE [LARGE SCALE GENOMIC DNA]</scope>
    <source>
        <strain evidence="1 2">NPDC058328</strain>
    </source>
</reference>
<dbReference type="Pfam" id="PF01374">
    <property type="entry name" value="Glyco_hydro_46"/>
    <property type="match status" value="1"/>
</dbReference>
<dbReference type="SUPFAM" id="SSF53955">
    <property type="entry name" value="Lysozyme-like"/>
    <property type="match status" value="1"/>
</dbReference>
<gene>
    <name evidence="1" type="ORF">ACFVZC_24845</name>
</gene>
<keyword evidence="2" id="KW-1185">Reference proteome</keyword>
<evidence type="ECO:0000313" key="1">
    <source>
        <dbReference type="EMBL" id="MFF1276600.1"/>
    </source>
</evidence>
<dbReference type="RefSeq" id="WP_388237852.1">
    <property type="nucleotide sequence ID" value="NZ_JBHVZQ010000025.1"/>
</dbReference>
<comment type="caution">
    <text evidence="1">The sequence shown here is derived from an EMBL/GenBank/DDBJ whole genome shotgun (WGS) entry which is preliminary data.</text>
</comment>
<dbReference type="Proteomes" id="UP001601627">
    <property type="component" value="Unassembled WGS sequence"/>
</dbReference>